<protein>
    <recommendedName>
        <fullName evidence="6">G-protein coupled receptors family 1 profile domain-containing protein</fullName>
    </recommendedName>
</protein>
<dbReference type="InterPro" id="IPR017452">
    <property type="entry name" value="GPCR_Rhodpsn_7TM"/>
</dbReference>
<evidence type="ECO:0000313" key="7">
    <source>
        <dbReference type="EMBL" id="GFS07510.1"/>
    </source>
</evidence>
<evidence type="ECO:0000259" key="6">
    <source>
        <dbReference type="PROSITE" id="PS50262"/>
    </source>
</evidence>
<name>A0AAV4IC92_9GAST</name>
<comment type="caution">
    <text evidence="7">The sequence shown here is derived from an EMBL/GenBank/DDBJ whole genome shotgun (WGS) entry which is preliminary data.</text>
</comment>
<dbReference type="Gene3D" id="1.20.1070.10">
    <property type="entry name" value="Rhodopsin 7-helix transmembrane proteins"/>
    <property type="match status" value="1"/>
</dbReference>
<gene>
    <name evidence="7" type="ORF">ElyMa_001251500</name>
</gene>
<feature type="domain" description="G-protein coupled receptors family 1 profile" evidence="6">
    <location>
        <begin position="52"/>
        <end position="186"/>
    </location>
</feature>
<dbReference type="GO" id="GO:0016020">
    <property type="term" value="C:membrane"/>
    <property type="evidence" value="ECO:0007669"/>
    <property type="project" value="UniProtKB-SubCell"/>
</dbReference>
<sequence>MSQELLQPWYPGANFTVPFLGSISSEPTTLQNYLEDVAVSLAMAVFAFSSLANVINITVFLKLGFKSTSNVSFFALAVADLLVGIMFTACLVNMHSVLQKPWTAAKKFVSLHFLPTVEALSAFGSWVTTIITWERLCCVAFPFTGDSNSSSSSSSSCCSGSKSSWVVMVAVAAATIVVVVVVVVVV</sequence>
<feature type="non-terminal residue" evidence="7">
    <location>
        <position position="186"/>
    </location>
</feature>
<feature type="transmembrane region" description="Helical" evidence="5">
    <location>
        <begin position="37"/>
        <end position="61"/>
    </location>
</feature>
<organism evidence="7 8">
    <name type="scientific">Elysia marginata</name>
    <dbReference type="NCBI Taxonomy" id="1093978"/>
    <lineage>
        <taxon>Eukaryota</taxon>
        <taxon>Metazoa</taxon>
        <taxon>Spiralia</taxon>
        <taxon>Lophotrochozoa</taxon>
        <taxon>Mollusca</taxon>
        <taxon>Gastropoda</taxon>
        <taxon>Heterobranchia</taxon>
        <taxon>Euthyneura</taxon>
        <taxon>Panpulmonata</taxon>
        <taxon>Sacoglossa</taxon>
        <taxon>Placobranchoidea</taxon>
        <taxon>Plakobranchidae</taxon>
        <taxon>Elysia</taxon>
    </lineage>
</organism>
<dbReference type="Proteomes" id="UP000762676">
    <property type="component" value="Unassembled WGS sequence"/>
</dbReference>
<dbReference type="EMBL" id="BMAT01002469">
    <property type="protein sequence ID" value="GFS07510.1"/>
    <property type="molecule type" value="Genomic_DNA"/>
</dbReference>
<proteinExistence type="predicted"/>
<evidence type="ECO:0000256" key="5">
    <source>
        <dbReference type="SAM" id="Phobius"/>
    </source>
</evidence>
<reference evidence="7 8" key="1">
    <citation type="journal article" date="2021" name="Elife">
        <title>Chloroplast acquisition without the gene transfer in kleptoplastic sea slugs, Plakobranchus ocellatus.</title>
        <authorList>
            <person name="Maeda T."/>
            <person name="Takahashi S."/>
            <person name="Yoshida T."/>
            <person name="Shimamura S."/>
            <person name="Takaki Y."/>
            <person name="Nagai Y."/>
            <person name="Toyoda A."/>
            <person name="Suzuki Y."/>
            <person name="Arimoto A."/>
            <person name="Ishii H."/>
            <person name="Satoh N."/>
            <person name="Nishiyama T."/>
            <person name="Hasebe M."/>
            <person name="Maruyama T."/>
            <person name="Minagawa J."/>
            <person name="Obokata J."/>
            <person name="Shigenobu S."/>
        </authorList>
    </citation>
    <scope>NUCLEOTIDE SEQUENCE [LARGE SCALE GENOMIC DNA]</scope>
</reference>
<evidence type="ECO:0000256" key="4">
    <source>
        <dbReference type="ARBA" id="ARBA00023136"/>
    </source>
</evidence>
<dbReference type="PROSITE" id="PS50262">
    <property type="entry name" value="G_PROTEIN_RECEP_F1_2"/>
    <property type="match status" value="1"/>
</dbReference>
<accession>A0AAV4IC92</accession>
<keyword evidence="2 5" id="KW-0812">Transmembrane</keyword>
<keyword evidence="8" id="KW-1185">Reference proteome</keyword>
<keyword evidence="3 5" id="KW-1133">Transmembrane helix</keyword>
<keyword evidence="4 5" id="KW-0472">Membrane</keyword>
<evidence type="ECO:0000313" key="8">
    <source>
        <dbReference type="Proteomes" id="UP000762676"/>
    </source>
</evidence>
<evidence type="ECO:0000256" key="2">
    <source>
        <dbReference type="ARBA" id="ARBA00022692"/>
    </source>
</evidence>
<evidence type="ECO:0000256" key="3">
    <source>
        <dbReference type="ARBA" id="ARBA00022989"/>
    </source>
</evidence>
<feature type="transmembrane region" description="Helical" evidence="5">
    <location>
        <begin position="73"/>
        <end position="94"/>
    </location>
</feature>
<evidence type="ECO:0000256" key="1">
    <source>
        <dbReference type="ARBA" id="ARBA00004370"/>
    </source>
</evidence>
<feature type="transmembrane region" description="Helical" evidence="5">
    <location>
        <begin position="165"/>
        <end position="185"/>
    </location>
</feature>
<dbReference type="SUPFAM" id="SSF81321">
    <property type="entry name" value="Family A G protein-coupled receptor-like"/>
    <property type="match status" value="1"/>
</dbReference>
<dbReference type="AlphaFoldDB" id="A0AAV4IC92"/>
<comment type="subcellular location">
    <subcellularLocation>
        <location evidence="1">Membrane</location>
    </subcellularLocation>
</comment>